<proteinExistence type="predicted"/>
<accession>A0A4D4LA75</accession>
<dbReference type="EMBL" id="BJHW01000001">
    <property type="protein sequence ID" value="GDY55398.1"/>
    <property type="molecule type" value="Genomic_DNA"/>
</dbReference>
<evidence type="ECO:0000313" key="1">
    <source>
        <dbReference type="EMBL" id="GDY55398.1"/>
    </source>
</evidence>
<gene>
    <name evidence="1" type="ORF">SVIO_060210</name>
</gene>
<reference evidence="1 2" key="1">
    <citation type="journal article" date="2020" name="Int. J. Syst. Evol. Microbiol.">
        <title>Reclassification of Streptomyces castelarensis and Streptomyces sporoclivatus as later heterotypic synonyms of Streptomyces antimycoticus.</title>
        <authorList>
            <person name="Komaki H."/>
            <person name="Tamura T."/>
        </authorList>
    </citation>
    <scope>NUCLEOTIDE SEQUENCE [LARGE SCALE GENOMIC DNA]</scope>
    <source>
        <strain evidence="1 2">NBRC 13459</strain>
    </source>
</reference>
<keyword evidence="2" id="KW-1185">Reference proteome</keyword>
<name>A0A4D4LA75_STRVO</name>
<sequence>MFGTAGEGSKNPVANDWFTMTVKMRWVNKDWKVESYSQKDGPAPVNSDNTASTADEIAKAVQQYGGFTYAR</sequence>
<protein>
    <submittedName>
        <fullName evidence="1">Uncharacterized protein</fullName>
    </submittedName>
</protein>
<dbReference type="Proteomes" id="UP000301309">
    <property type="component" value="Unassembled WGS sequence"/>
</dbReference>
<organism evidence="1 2">
    <name type="scientific">Streptomyces violaceusniger</name>
    <dbReference type="NCBI Taxonomy" id="68280"/>
    <lineage>
        <taxon>Bacteria</taxon>
        <taxon>Bacillati</taxon>
        <taxon>Actinomycetota</taxon>
        <taxon>Actinomycetes</taxon>
        <taxon>Kitasatosporales</taxon>
        <taxon>Streptomycetaceae</taxon>
        <taxon>Streptomyces</taxon>
        <taxon>Streptomyces violaceusniger group</taxon>
    </lineage>
</organism>
<evidence type="ECO:0000313" key="2">
    <source>
        <dbReference type="Proteomes" id="UP000301309"/>
    </source>
</evidence>
<comment type="caution">
    <text evidence="1">The sequence shown here is derived from an EMBL/GenBank/DDBJ whole genome shotgun (WGS) entry which is preliminary data.</text>
</comment>
<dbReference type="AlphaFoldDB" id="A0A4D4LA75"/>